<dbReference type="AlphaFoldDB" id="A0A380RVG4"/>
<dbReference type="EMBL" id="UHJL01000001">
    <property type="protein sequence ID" value="SUQ19550.1"/>
    <property type="molecule type" value="Genomic_DNA"/>
</dbReference>
<dbReference type="EC" id="3.1.-.-" evidence="5"/>
<evidence type="ECO:0000256" key="5">
    <source>
        <dbReference type="HAMAP-Rule" id="MF_00651"/>
    </source>
</evidence>
<reference evidence="7 8" key="1">
    <citation type="submission" date="2017-08" db="EMBL/GenBank/DDBJ databases">
        <authorList>
            <person name="de Groot N.N."/>
        </authorList>
    </citation>
    <scope>NUCLEOTIDE SEQUENCE [LARGE SCALE GENOMIC DNA]</scope>
    <source>
        <strain evidence="7 8">HM2</strain>
    </source>
</reference>
<dbReference type="PANTHER" id="PTHR33317">
    <property type="entry name" value="POLYNUCLEOTIDYL TRANSFERASE, RIBONUCLEASE H-LIKE SUPERFAMILY PROTEIN"/>
    <property type="match status" value="1"/>
</dbReference>
<dbReference type="InterPro" id="IPR006641">
    <property type="entry name" value="YqgF/RNaseH-like_dom"/>
</dbReference>
<evidence type="ECO:0000256" key="3">
    <source>
        <dbReference type="ARBA" id="ARBA00022722"/>
    </source>
</evidence>
<keyword evidence="4 5" id="KW-0378">Hydrolase</keyword>
<dbReference type="InterPro" id="IPR005227">
    <property type="entry name" value="YqgF"/>
</dbReference>
<proteinExistence type="inferred from homology"/>
<dbReference type="Pfam" id="PF03652">
    <property type="entry name" value="RuvX"/>
    <property type="match status" value="1"/>
</dbReference>
<dbReference type="GO" id="GO:0005737">
    <property type="term" value="C:cytoplasm"/>
    <property type="evidence" value="ECO:0007669"/>
    <property type="project" value="UniProtKB-SubCell"/>
</dbReference>
<dbReference type="HAMAP" id="MF_00651">
    <property type="entry name" value="Nuclease_YqgF"/>
    <property type="match status" value="1"/>
</dbReference>
<keyword evidence="1 5" id="KW-0963">Cytoplasm</keyword>
<comment type="function">
    <text evidence="5">Could be a nuclease involved in processing of the 5'-end of pre-16S rRNA.</text>
</comment>
<evidence type="ECO:0000259" key="6">
    <source>
        <dbReference type="SMART" id="SM00732"/>
    </source>
</evidence>
<keyword evidence="2 5" id="KW-0690">Ribosome biogenesis</keyword>
<sequence length="137" mass="15834">MNYLALDYGEHRVGVAFGDSELKMAFSRETIDQKTTNLFERLDQLVRLNKIDEFVVGMPYHPDGRKDGKNVVVEAFIKDLALRFPGMKIHTQDESYSSVQAQEFTSYMSKKKKQKNKAIIDRTAAAIILQRWFDENP</sequence>
<dbReference type="PANTHER" id="PTHR33317:SF4">
    <property type="entry name" value="POLYNUCLEOTIDYL TRANSFERASE, RIBONUCLEASE H-LIKE SUPERFAMILY PROTEIN"/>
    <property type="match status" value="1"/>
</dbReference>
<comment type="similarity">
    <text evidence="5">Belongs to the YqgF HJR family.</text>
</comment>
<dbReference type="GO" id="GO:0004518">
    <property type="term" value="F:nuclease activity"/>
    <property type="evidence" value="ECO:0007669"/>
    <property type="project" value="UniProtKB-KW"/>
</dbReference>
<evidence type="ECO:0000256" key="4">
    <source>
        <dbReference type="ARBA" id="ARBA00022801"/>
    </source>
</evidence>
<keyword evidence="3 5" id="KW-0540">Nuclease</keyword>
<evidence type="ECO:0000313" key="8">
    <source>
        <dbReference type="Proteomes" id="UP000255423"/>
    </source>
</evidence>
<dbReference type="RefSeq" id="WP_074208275.1">
    <property type="nucleotide sequence ID" value="NZ_CACZHM010000005.1"/>
</dbReference>
<dbReference type="InterPro" id="IPR037027">
    <property type="entry name" value="YqgF/RNaseH-like_dom_sf"/>
</dbReference>
<accession>A0A380RVG4</accession>
<evidence type="ECO:0000313" key="7">
    <source>
        <dbReference type="EMBL" id="SUQ19550.1"/>
    </source>
</evidence>
<dbReference type="Gene3D" id="3.30.420.140">
    <property type="entry name" value="YqgF/RNase H-like domain"/>
    <property type="match status" value="1"/>
</dbReference>
<dbReference type="NCBIfam" id="TIGR00250">
    <property type="entry name" value="RNAse_H_YqgF"/>
    <property type="match status" value="1"/>
</dbReference>
<evidence type="ECO:0000256" key="2">
    <source>
        <dbReference type="ARBA" id="ARBA00022517"/>
    </source>
</evidence>
<dbReference type="GO" id="GO:0016788">
    <property type="term" value="F:hydrolase activity, acting on ester bonds"/>
    <property type="evidence" value="ECO:0007669"/>
    <property type="project" value="UniProtKB-UniRule"/>
</dbReference>
<dbReference type="SMART" id="SM00732">
    <property type="entry name" value="YqgFc"/>
    <property type="match status" value="1"/>
</dbReference>
<dbReference type="SUPFAM" id="SSF53098">
    <property type="entry name" value="Ribonuclease H-like"/>
    <property type="match status" value="1"/>
</dbReference>
<organism evidence="7 8">
    <name type="scientific">Fibrobacter succinogenes</name>
    <name type="common">Bacteroides succinogenes</name>
    <dbReference type="NCBI Taxonomy" id="833"/>
    <lineage>
        <taxon>Bacteria</taxon>
        <taxon>Pseudomonadati</taxon>
        <taxon>Fibrobacterota</taxon>
        <taxon>Fibrobacteria</taxon>
        <taxon>Fibrobacterales</taxon>
        <taxon>Fibrobacteraceae</taxon>
        <taxon>Fibrobacter</taxon>
    </lineage>
</organism>
<feature type="domain" description="YqgF/RNase H-like" evidence="6">
    <location>
        <begin position="1"/>
        <end position="101"/>
    </location>
</feature>
<dbReference type="Proteomes" id="UP000255423">
    <property type="component" value="Unassembled WGS sequence"/>
</dbReference>
<comment type="subcellular location">
    <subcellularLocation>
        <location evidence="5">Cytoplasm</location>
    </subcellularLocation>
</comment>
<dbReference type="InterPro" id="IPR012337">
    <property type="entry name" value="RNaseH-like_sf"/>
</dbReference>
<protein>
    <recommendedName>
        <fullName evidence="5">Putative pre-16S rRNA nuclease</fullName>
        <ecNumber evidence="5">3.1.-.-</ecNumber>
    </recommendedName>
</protein>
<evidence type="ECO:0000256" key="1">
    <source>
        <dbReference type="ARBA" id="ARBA00022490"/>
    </source>
</evidence>
<dbReference type="CDD" id="cd16964">
    <property type="entry name" value="YqgF"/>
    <property type="match status" value="1"/>
</dbReference>
<gene>
    <name evidence="7" type="ORF">SAMN05661053_0789</name>
</gene>
<name>A0A380RVG4_FIBSU</name>
<dbReference type="GO" id="GO:0000967">
    <property type="term" value="P:rRNA 5'-end processing"/>
    <property type="evidence" value="ECO:0007669"/>
    <property type="project" value="UniProtKB-UniRule"/>
</dbReference>